<keyword evidence="1" id="KW-0378">Hydrolase</keyword>
<dbReference type="EMBL" id="JBEPMP010000001">
    <property type="protein sequence ID" value="MET3726831.1"/>
    <property type="molecule type" value="Genomic_DNA"/>
</dbReference>
<dbReference type="Proteomes" id="UP001549097">
    <property type="component" value="Unassembled WGS sequence"/>
</dbReference>
<sequence>MKKALIPSLLVTIVLILGMSLAYFMYTLEQSKQDKGSTPEVKTEIVTKEVKVPVKVPATIPEKSSLKKIIKSTQNKVVQIETSSGSLGSGFLYNKRGDIVTNAHVVDYEVDVTIRTSDQQTYQGKVIGRSDETDIALVRVPELANSTPLKIKQEKAELGDDVVAMGSPLGLQNTVTVGIISGLDRSFEVDAFQYDNLYQITAPISPGNSGGPIVSGADGSVIGINSVKHTTEHIGFSIPIYTVLSTLKSWSNHPMNLSDYEEEYEYEVPEYDGDLAEDYEDYEDYKEYEEEEETYDEYKSYTEPYEGETEYYEYIPDDALTVVYQYYDYVNAGQYELAYDMIGGNWKLSSPSLEEFAAGYAQTSSTTIINPYVYDKGDGTFQVDLTLEAQEYVDDVEQTTQYELSYVVGMEDDVLKLLSGESR</sequence>
<dbReference type="Pfam" id="PF13365">
    <property type="entry name" value="Trypsin_2"/>
    <property type="match status" value="1"/>
</dbReference>
<keyword evidence="3" id="KW-1185">Reference proteome</keyword>
<dbReference type="SUPFAM" id="SSF50494">
    <property type="entry name" value="Trypsin-like serine proteases"/>
    <property type="match status" value="1"/>
</dbReference>
<dbReference type="Gene3D" id="2.40.10.120">
    <property type="match status" value="1"/>
</dbReference>
<dbReference type="PRINTS" id="PR00834">
    <property type="entry name" value="PROTEASES2C"/>
</dbReference>
<keyword evidence="2" id="KW-0645">Protease</keyword>
<evidence type="ECO:0000313" key="2">
    <source>
        <dbReference type="EMBL" id="MET3726831.1"/>
    </source>
</evidence>
<proteinExistence type="predicted"/>
<dbReference type="RefSeq" id="WP_198768553.1">
    <property type="nucleotide sequence ID" value="NZ_JAEACF010000001.1"/>
</dbReference>
<dbReference type="GO" id="GO:0008233">
    <property type="term" value="F:peptidase activity"/>
    <property type="evidence" value="ECO:0007669"/>
    <property type="project" value="UniProtKB-KW"/>
</dbReference>
<evidence type="ECO:0000313" key="3">
    <source>
        <dbReference type="Proteomes" id="UP001549097"/>
    </source>
</evidence>
<dbReference type="PANTHER" id="PTHR22939">
    <property type="entry name" value="SERINE PROTEASE FAMILY S1C HTRA-RELATED"/>
    <property type="match status" value="1"/>
</dbReference>
<dbReference type="PANTHER" id="PTHR22939:SF129">
    <property type="entry name" value="SERINE PROTEASE HTRA2, MITOCHONDRIAL"/>
    <property type="match status" value="1"/>
</dbReference>
<keyword evidence="1" id="KW-0720">Serine protease</keyword>
<dbReference type="GO" id="GO:0006508">
    <property type="term" value="P:proteolysis"/>
    <property type="evidence" value="ECO:0007669"/>
    <property type="project" value="UniProtKB-KW"/>
</dbReference>
<comment type="caution">
    <text evidence="2">The sequence shown here is derived from an EMBL/GenBank/DDBJ whole genome shotgun (WGS) entry which is preliminary data.</text>
</comment>
<organism evidence="2 3">
    <name type="scientific">Fictibacillus halophilus</name>
    <dbReference type="NCBI Taxonomy" id="1610490"/>
    <lineage>
        <taxon>Bacteria</taxon>
        <taxon>Bacillati</taxon>
        <taxon>Bacillota</taxon>
        <taxon>Bacilli</taxon>
        <taxon>Bacillales</taxon>
        <taxon>Fictibacillaceae</taxon>
        <taxon>Fictibacillus</taxon>
    </lineage>
</organism>
<dbReference type="InterPro" id="IPR009003">
    <property type="entry name" value="Peptidase_S1_PA"/>
</dbReference>
<gene>
    <name evidence="2" type="ORF">ABID52_000412</name>
</gene>
<evidence type="ECO:0000256" key="1">
    <source>
        <dbReference type="ARBA" id="ARBA00022825"/>
    </source>
</evidence>
<dbReference type="InterPro" id="IPR001940">
    <property type="entry name" value="Peptidase_S1C"/>
</dbReference>
<name>A0ABV2LE16_9BACL</name>
<accession>A0ABV2LE16</accession>
<protein>
    <submittedName>
        <fullName evidence="2">S1-C subfamily serine protease</fullName>
    </submittedName>
</protein>
<reference evidence="2 3" key="1">
    <citation type="submission" date="2024-06" db="EMBL/GenBank/DDBJ databases">
        <title>Genomic Encyclopedia of Type Strains, Phase IV (KMG-IV): sequencing the most valuable type-strain genomes for metagenomic binning, comparative biology and taxonomic classification.</title>
        <authorList>
            <person name="Goeker M."/>
        </authorList>
    </citation>
    <scope>NUCLEOTIDE SEQUENCE [LARGE SCALE GENOMIC DNA]</scope>
    <source>
        <strain evidence="2 3">DSM 100124</strain>
    </source>
</reference>